<protein>
    <submittedName>
        <fullName evidence="2">Uncharacterized protein</fullName>
    </submittedName>
</protein>
<evidence type="ECO:0000256" key="1">
    <source>
        <dbReference type="SAM" id="MobiDB-lite"/>
    </source>
</evidence>
<evidence type="ECO:0000313" key="3">
    <source>
        <dbReference type="Proteomes" id="UP000298663"/>
    </source>
</evidence>
<evidence type="ECO:0000313" key="2">
    <source>
        <dbReference type="EMBL" id="TKR95110.1"/>
    </source>
</evidence>
<reference evidence="2 3" key="1">
    <citation type="journal article" date="2015" name="Genome Biol.">
        <title>Comparative genomics of Steinernema reveals deeply conserved gene regulatory networks.</title>
        <authorList>
            <person name="Dillman A.R."/>
            <person name="Macchietto M."/>
            <person name="Porter C.F."/>
            <person name="Rogers A."/>
            <person name="Williams B."/>
            <person name="Antoshechkin I."/>
            <person name="Lee M.M."/>
            <person name="Goodwin Z."/>
            <person name="Lu X."/>
            <person name="Lewis E.E."/>
            <person name="Goodrich-Blair H."/>
            <person name="Stock S.P."/>
            <person name="Adams B.J."/>
            <person name="Sternberg P.W."/>
            <person name="Mortazavi A."/>
        </authorList>
    </citation>
    <scope>NUCLEOTIDE SEQUENCE [LARGE SCALE GENOMIC DNA]</scope>
    <source>
        <strain evidence="2 3">ALL</strain>
    </source>
</reference>
<dbReference type="AlphaFoldDB" id="A0A4U5PFA8"/>
<keyword evidence="3" id="KW-1185">Reference proteome</keyword>
<dbReference type="Proteomes" id="UP000298663">
    <property type="component" value="Unassembled WGS sequence"/>
</dbReference>
<name>A0A4U5PFA8_STECR</name>
<organism evidence="2 3">
    <name type="scientific">Steinernema carpocapsae</name>
    <name type="common">Entomopathogenic nematode</name>
    <dbReference type="NCBI Taxonomy" id="34508"/>
    <lineage>
        <taxon>Eukaryota</taxon>
        <taxon>Metazoa</taxon>
        <taxon>Ecdysozoa</taxon>
        <taxon>Nematoda</taxon>
        <taxon>Chromadorea</taxon>
        <taxon>Rhabditida</taxon>
        <taxon>Tylenchina</taxon>
        <taxon>Panagrolaimomorpha</taxon>
        <taxon>Strongyloidoidea</taxon>
        <taxon>Steinernematidae</taxon>
        <taxon>Steinernema</taxon>
    </lineage>
</organism>
<accession>A0A4U5PFA8</accession>
<gene>
    <name evidence="2" type="ORF">L596_009322</name>
</gene>
<comment type="caution">
    <text evidence="2">The sequence shown here is derived from an EMBL/GenBank/DDBJ whole genome shotgun (WGS) entry which is preliminary data.</text>
</comment>
<feature type="compositionally biased region" description="Polar residues" evidence="1">
    <location>
        <begin position="85"/>
        <end position="100"/>
    </location>
</feature>
<dbReference type="EMBL" id="AZBU02000002">
    <property type="protein sequence ID" value="TKR95110.1"/>
    <property type="molecule type" value="Genomic_DNA"/>
</dbReference>
<sequence length="128" mass="14578">MIECSQLRKEALKRKIQLSFEEAFPAEVYDPEFKDDTPEGRAAVGLKKMTTLEMLREIIATREPRAKKKRSLDHLFKEAERSDVGANSNRIARRQSQSRSEVLEDFEGCDVAELSKSYSGKARPSVVD</sequence>
<reference evidence="2 3" key="2">
    <citation type="journal article" date="2019" name="G3 (Bethesda)">
        <title>Hybrid Assembly of the Genome of the Entomopathogenic Nematode Steinernema carpocapsae Identifies the X-Chromosome.</title>
        <authorList>
            <person name="Serra L."/>
            <person name="Macchietto M."/>
            <person name="Macias-Munoz A."/>
            <person name="McGill C.J."/>
            <person name="Rodriguez I.M."/>
            <person name="Rodriguez B."/>
            <person name="Murad R."/>
            <person name="Mortazavi A."/>
        </authorList>
    </citation>
    <scope>NUCLEOTIDE SEQUENCE [LARGE SCALE GENOMIC DNA]</scope>
    <source>
        <strain evidence="2 3">ALL</strain>
    </source>
</reference>
<proteinExistence type="predicted"/>
<feature type="region of interest" description="Disordered" evidence="1">
    <location>
        <begin position="82"/>
        <end position="103"/>
    </location>
</feature>